<evidence type="ECO:0000256" key="18">
    <source>
        <dbReference type="ARBA" id="ARBA00061411"/>
    </source>
</evidence>
<proteinExistence type="inferred from homology"/>
<evidence type="ECO:0000256" key="17">
    <source>
        <dbReference type="ARBA" id="ARBA00056512"/>
    </source>
</evidence>
<dbReference type="InterPro" id="IPR001320">
    <property type="entry name" value="Iontro_rcpt_C"/>
</dbReference>
<dbReference type="FunFam" id="3.40.50.2300:FF:000068">
    <property type="entry name" value="Glutamate receptor, ionotropic, delta 1b"/>
    <property type="match status" value="1"/>
</dbReference>
<dbReference type="InterPro" id="IPR001828">
    <property type="entry name" value="ANF_lig-bd_rcpt"/>
</dbReference>
<dbReference type="EMBL" id="AYCK01002935">
    <property type="status" value="NOT_ANNOTATED_CDS"/>
    <property type="molecule type" value="Genomic_DNA"/>
</dbReference>
<dbReference type="SMART" id="SM00918">
    <property type="entry name" value="Lig_chan-Glu_bd"/>
    <property type="match status" value="1"/>
</dbReference>
<accession>A0A096M635</accession>
<dbReference type="EMBL" id="AYCK01002941">
    <property type="status" value="NOT_ANNOTATED_CDS"/>
    <property type="molecule type" value="Genomic_DNA"/>
</dbReference>
<dbReference type="GO" id="GO:0015276">
    <property type="term" value="F:ligand-gated monoatomic ion channel activity"/>
    <property type="evidence" value="ECO:0007669"/>
    <property type="project" value="InterPro"/>
</dbReference>
<keyword evidence="11 22" id="KW-0628">Postsynaptic cell membrane</keyword>
<dbReference type="SUPFAM" id="SSF53822">
    <property type="entry name" value="Periplasmic binding protein-like I"/>
    <property type="match status" value="1"/>
</dbReference>
<keyword evidence="2 22" id="KW-1003">Cell membrane</keyword>
<evidence type="ECO:0000256" key="21">
    <source>
        <dbReference type="PIRSR" id="PIRSR601508-3"/>
    </source>
</evidence>
<feature type="binding site" evidence="19">
    <location>
        <position position="455"/>
    </location>
    <ligand>
        <name>L-glutamate</name>
        <dbReference type="ChEBI" id="CHEBI:29985"/>
    </ligand>
</feature>
<keyword evidence="6 22" id="KW-0770">Synapse</keyword>
<keyword evidence="1 22" id="KW-0813">Transport</keyword>
<dbReference type="SMART" id="SM00079">
    <property type="entry name" value="PBPe"/>
    <property type="match status" value="1"/>
</dbReference>
<dbReference type="EMBL" id="AYCK01002939">
    <property type="status" value="NOT_ANNOTATED_CDS"/>
    <property type="molecule type" value="Genomic_DNA"/>
</dbReference>
<evidence type="ECO:0000256" key="14">
    <source>
        <dbReference type="ARBA" id="ARBA00034104"/>
    </source>
</evidence>
<evidence type="ECO:0000256" key="10">
    <source>
        <dbReference type="ARBA" id="ARBA00023180"/>
    </source>
</evidence>
<keyword evidence="9 22" id="KW-0675">Receptor</keyword>
<dbReference type="EMBL" id="AYCK01002937">
    <property type="status" value="NOT_ANNOTATED_CDS"/>
    <property type="molecule type" value="Genomic_DNA"/>
</dbReference>
<evidence type="ECO:0000256" key="7">
    <source>
        <dbReference type="ARBA" id="ARBA00023065"/>
    </source>
</evidence>
<feature type="region of interest" description="Disordered" evidence="23">
    <location>
        <begin position="920"/>
        <end position="943"/>
    </location>
</feature>
<comment type="function">
    <text evidence="22">Receptor for glutamate that functions as a ligand-gated ion channel in the central nervous system and plays an important role in excitatory synaptic transmission. L-glutamate acts as an excitatory neurotransmitter at many synapses in the central nervous system.</text>
</comment>
<dbReference type="Gene3D" id="3.40.190.10">
    <property type="entry name" value="Periplasmic binding protein-like II"/>
    <property type="match status" value="2"/>
</dbReference>
<keyword evidence="27" id="KW-1185">Reference proteome</keyword>
<feature type="binding site" evidence="19">
    <location>
        <position position="668"/>
    </location>
    <ligand>
        <name>L-glutamate</name>
        <dbReference type="ChEBI" id="CHEBI:29985"/>
    </ligand>
</feature>
<dbReference type="Pfam" id="PF00060">
    <property type="entry name" value="Lig_chan"/>
    <property type="match status" value="1"/>
</dbReference>
<feature type="transmembrane region" description="Helical" evidence="22">
    <location>
        <begin position="492"/>
        <end position="512"/>
    </location>
</feature>
<evidence type="ECO:0000256" key="6">
    <source>
        <dbReference type="ARBA" id="ARBA00023018"/>
    </source>
</evidence>
<keyword evidence="13 22" id="KW-0407">Ion channel</keyword>
<evidence type="ECO:0000256" key="15">
    <source>
        <dbReference type="ARBA" id="ARBA00036239"/>
    </source>
</evidence>
<protein>
    <recommendedName>
        <fullName evidence="22">Glutamate receptor</fullName>
    </recommendedName>
</protein>
<sequence>MLLDPACELMNRGILALVSSIGCMSAGSLQTLADAMHIPHLYIQRSPVGTPRSTCPPTSRIPGADDYTLMVRPPVFLNEVIMQVVSEYSWQKFVLFYDSDFDIRGIEDFLDRTSQQGMDVSLQKVESNVNMMITGLFRTMRVEELHRYRDTLRRAVLFMSPATAKAFITEVVETNLVAFDCHWILINEEISDYDLQELVMKSIGRLTLVRQMFPMPQNTTQRCVKHNHRINTSLCDPKSPKAQQLEITNRYIYDTVLLLANTFHRKLEDRKWHSMASLSCIRKNSKPWQGGKSMLETVKKFGVSGLTSFLEFTDNGTNPNIFFEILGTNYGEDRGRGVSRLATWDPVHGLNGTLTDRKLENNMRGVVLRVVTVLEEPFVMVSENVLGKPKKYQGFSIDVLDALSNYLGFKYEIYVAPDHKYGSLQSDGQWNGLMGELVFKRADVGLSALTITPERESVVDFTTRYMDYSVGVLLRKAERTVDMFACLAPFDLSLWACIAGTVLLIGILVYLLNWLNPPRLPMGSVSSTTLYNSMWFVYGSFVQQVGGEVPYTTLATRMMMGFWWMFALIVISSYTANLAAFLTISRIENSIQSLQDLSKQTELPYGTVLDSAVYDQVRSKAMNPFERDPMYSQMWRMINRTGGADNNVEESREGIRKVKYGRFGFVWDAAVLEYVANNDEDCSFYTVSSNAPDRGYGIAMQHGSPYRDIFSQRILELQQNGDMDILKLKWWPKDSPCDLYSSDQTRQRGNALDIHSFAGVFCVLAAGVVLSCLIAMVESWWSRRKGSRVPSKEDDKEIDLEHLHRRVNSLCTEDESPHKQFSTSSVDLTPLDMDALPAARQALEQISDFRNTHITTTTFIPEQIQTLSRSLSAKAAAGFSSGFGGGTTLQDHRTGGVGPFRQRAPNGGFFRSPIKTMSSIPYQPTGPGPNFGYGNDPDRGTSI</sequence>
<organism evidence="26 27">
    <name type="scientific">Poecilia formosa</name>
    <name type="common">Amazon molly</name>
    <name type="synonym">Limia formosa</name>
    <dbReference type="NCBI Taxonomy" id="48698"/>
    <lineage>
        <taxon>Eukaryota</taxon>
        <taxon>Metazoa</taxon>
        <taxon>Chordata</taxon>
        <taxon>Craniata</taxon>
        <taxon>Vertebrata</taxon>
        <taxon>Euteleostomi</taxon>
        <taxon>Actinopterygii</taxon>
        <taxon>Neopterygii</taxon>
        <taxon>Teleostei</taxon>
        <taxon>Neoteleostei</taxon>
        <taxon>Acanthomorphata</taxon>
        <taxon>Ovalentaria</taxon>
        <taxon>Atherinomorphae</taxon>
        <taxon>Cyprinodontiformes</taxon>
        <taxon>Poeciliidae</taxon>
        <taxon>Poeciliinae</taxon>
        <taxon>Poecilia</taxon>
    </lineage>
</organism>
<evidence type="ECO:0000256" key="13">
    <source>
        <dbReference type="ARBA" id="ARBA00023303"/>
    </source>
</evidence>
<comment type="similarity">
    <text evidence="18">Belongs to the glutamate-gated ion channel (TC 1.A.10.1) family. GRID2 subfamily.</text>
</comment>
<feature type="domain" description="Ionotropic glutamate receptor C-terminal" evidence="24">
    <location>
        <begin position="367"/>
        <end position="733"/>
    </location>
</feature>
<dbReference type="FunFam" id="1.10.287.70:FF:000045">
    <property type="entry name" value="Glutamate receptor, ionotropic, delta 2"/>
    <property type="match status" value="1"/>
</dbReference>
<comment type="catalytic activity">
    <reaction evidence="15">
        <text>Na(+)(in) = Na(+)(out)</text>
        <dbReference type="Rhea" id="RHEA:34963"/>
        <dbReference type="ChEBI" id="CHEBI:29101"/>
    </reaction>
</comment>
<evidence type="ECO:0000256" key="1">
    <source>
        <dbReference type="ARBA" id="ARBA00022448"/>
    </source>
</evidence>
<dbReference type="AlphaFoldDB" id="A0A096M635"/>
<dbReference type="EMBL" id="AYCK01002932">
    <property type="status" value="NOT_ANNOTATED_CDS"/>
    <property type="molecule type" value="Genomic_DNA"/>
</dbReference>
<dbReference type="PANTHER" id="PTHR18966">
    <property type="entry name" value="IONOTROPIC GLUTAMATE RECEPTOR"/>
    <property type="match status" value="1"/>
</dbReference>
<dbReference type="EMBL" id="AYCK01002940">
    <property type="status" value="NOT_ANNOTATED_CDS"/>
    <property type="molecule type" value="Genomic_DNA"/>
</dbReference>
<keyword evidence="12 22" id="KW-1071">Ligand-gated ion channel</keyword>
<dbReference type="Gene3D" id="1.10.287.70">
    <property type="match status" value="1"/>
</dbReference>
<dbReference type="InterPro" id="IPR019594">
    <property type="entry name" value="Glu/Gly-bd"/>
</dbReference>
<keyword evidence="8 22" id="KW-0472">Membrane</keyword>
<comment type="subcellular location">
    <subcellularLocation>
        <location evidence="14 22">Postsynaptic cell membrane</location>
        <topology evidence="14 22">Multi-pass membrane protein</topology>
    </subcellularLocation>
</comment>
<feature type="transmembrane region" description="Helical" evidence="22">
    <location>
        <begin position="562"/>
        <end position="584"/>
    </location>
</feature>
<dbReference type="FunFam" id="3.40.190.10:FF:000040">
    <property type="entry name" value="Glutamate receptor, ionotropic, delta 2"/>
    <property type="match status" value="1"/>
</dbReference>
<keyword evidence="10" id="KW-0325">Glycoprotein</keyword>
<dbReference type="EMBL" id="AYCK01002933">
    <property type="status" value="NOT_ANNOTATED_CDS"/>
    <property type="molecule type" value="Genomic_DNA"/>
</dbReference>
<dbReference type="Proteomes" id="UP000028760">
    <property type="component" value="Unassembled WGS sequence"/>
</dbReference>
<dbReference type="GO" id="GO:0051963">
    <property type="term" value="P:regulation of synapse assembly"/>
    <property type="evidence" value="ECO:0007669"/>
    <property type="project" value="UniProtKB-ARBA"/>
</dbReference>
<evidence type="ECO:0000256" key="8">
    <source>
        <dbReference type="ARBA" id="ARBA00023136"/>
    </source>
</evidence>
<dbReference type="SUPFAM" id="SSF53850">
    <property type="entry name" value="Periplasmic binding protein-like II"/>
    <property type="match status" value="1"/>
</dbReference>
<keyword evidence="7 22" id="KW-0406">Ion transport</keyword>
<evidence type="ECO:0000256" key="20">
    <source>
        <dbReference type="PIRSR" id="PIRSR601508-2"/>
    </source>
</evidence>
<comment type="function">
    <text evidence="17">Member of the ionotropic glutamate receptor family, which plays a crucial role in synaptic organization and signal transduction in the central nervous system. Although it shares structural features with ionotropic glutamate receptors, does not bind glutamate as a primary ligand. Promotes synaptogenesis and mediates the D-Serine-dependent long term depression signals and AMPA receptor endocytosis of cerebellar parallel fiber-Purkinje cell (PF-PC) synapses through the NRX1B-CBLN1-GRID2 triad complex. In the presence of neurexins and cerebellins, forms cation-selective channels that are proposed to be gated by glycine and D-serine. However, recent research disputes this ligand-gated cation channel activity. Cation-selective ion channel activity can be triggered by GRM1 in Purkinje cells.</text>
</comment>
<dbReference type="InterPro" id="IPR001508">
    <property type="entry name" value="Iono_Glu_rcpt_met"/>
</dbReference>
<name>A0A096M635_POEFO</name>
<evidence type="ECO:0000259" key="24">
    <source>
        <dbReference type="SMART" id="SM00079"/>
    </source>
</evidence>
<dbReference type="Gene3D" id="3.40.50.2300">
    <property type="match status" value="2"/>
</dbReference>
<reference evidence="27" key="1">
    <citation type="submission" date="2013-10" db="EMBL/GenBank/DDBJ databases">
        <authorList>
            <person name="Schartl M."/>
            <person name="Warren W."/>
        </authorList>
    </citation>
    <scope>NUCLEOTIDE SEQUENCE [LARGE SCALE GENOMIC DNA]</scope>
    <source>
        <strain evidence="27">female</strain>
    </source>
</reference>
<dbReference type="GeneTree" id="ENSGT00940000155192"/>
<evidence type="ECO:0000256" key="9">
    <source>
        <dbReference type="ARBA" id="ARBA00023170"/>
    </source>
</evidence>
<feature type="disulfide bond" evidence="21">
    <location>
        <begin position="7"/>
        <end position="280"/>
    </location>
</feature>
<feature type="domain" description="Ionotropic glutamate receptor L-glutamate and glycine-binding" evidence="25">
    <location>
        <begin position="377"/>
        <end position="439"/>
    </location>
</feature>
<dbReference type="GO" id="GO:0098839">
    <property type="term" value="C:postsynaptic density membrane"/>
    <property type="evidence" value="ECO:0007669"/>
    <property type="project" value="UniProtKB-ARBA"/>
</dbReference>
<dbReference type="CDD" id="cd13731">
    <property type="entry name" value="PBP2_iGluR_delta_2"/>
    <property type="match status" value="1"/>
</dbReference>
<keyword evidence="3 22" id="KW-0812">Transmembrane</keyword>
<evidence type="ECO:0000256" key="2">
    <source>
        <dbReference type="ARBA" id="ARBA00022475"/>
    </source>
</evidence>
<evidence type="ECO:0000256" key="16">
    <source>
        <dbReference type="ARBA" id="ARBA00036634"/>
    </source>
</evidence>
<dbReference type="GO" id="GO:0038023">
    <property type="term" value="F:signaling receptor activity"/>
    <property type="evidence" value="ECO:0007669"/>
    <property type="project" value="InterPro"/>
</dbReference>
<feature type="transmembrane region" description="Helical" evidence="22">
    <location>
        <begin position="524"/>
        <end position="542"/>
    </location>
</feature>
<reference evidence="26" key="3">
    <citation type="submission" date="2025-09" db="UniProtKB">
        <authorList>
            <consortium name="Ensembl"/>
        </authorList>
    </citation>
    <scope>IDENTIFICATION</scope>
</reference>
<evidence type="ECO:0000313" key="27">
    <source>
        <dbReference type="Proteomes" id="UP000028760"/>
    </source>
</evidence>
<feature type="disulfide bond" evidence="21">
    <location>
        <begin position="682"/>
        <end position="737"/>
    </location>
</feature>
<dbReference type="Pfam" id="PF10613">
    <property type="entry name" value="Lig_chan-Glu_bd"/>
    <property type="match status" value="1"/>
</dbReference>
<dbReference type="EMBL" id="AYCK01002934">
    <property type="status" value="NOT_ANNOTATED_CDS"/>
    <property type="molecule type" value="Genomic_DNA"/>
</dbReference>
<evidence type="ECO:0000256" key="5">
    <source>
        <dbReference type="ARBA" id="ARBA00022989"/>
    </source>
</evidence>
<dbReference type="Pfam" id="PF01094">
    <property type="entry name" value="ANF_receptor"/>
    <property type="match status" value="1"/>
</dbReference>
<dbReference type="InterPro" id="IPR028082">
    <property type="entry name" value="Peripla_BP_I"/>
</dbReference>
<keyword evidence="21" id="KW-1015">Disulfide bond</keyword>
<evidence type="ECO:0000313" key="26">
    <source>
        <dbReference type="Ensembl" id="ENSPFOP00000026876.1"/>
    </source>
</evidence>
<keyword evidence="4" id="KW-0732">Signal</keyword>
<dbReference type="EMBL" id="AYCK01002938">
    <property type="status" value="NOT_ANNOTATED_CDS"/>
    <property type="molecule type" value="Genomic_DNA"/>
</dbReference>
<keyword evidence="5 22" id="KW-1133">Transmembrane helix</keyword>
<feature type="transmembrane region" description="Helical" evidence="22">
    <location>
        <begin position="756"/>
        <end position="781"/>
    </location>
</feature>
<comment type="catalytic activity">
    <reaction evidence="16">
        <text>Ca(2+)(in) = Ca(2+)(out)</text>
        <dbReference type="Rhea" id="RHEA:29671"/>
        <dbReference type="ChEBI" id="CHEBI:29108"/>
    </reaction>
</comment>
<evidence type="ECO:0000256" key="22">
    <source>
        <dbReference type="RuleBase" id="RU367118"/>
    </source>
</evidence>
<evidence type="ECO:0000259" key="25">
    <source>
        <dbReference type="SMART" id="SM00918"/>
    </source>
</evidence>
<feature type="site" description="Crucial to convey clamshell closure to channel opening" evidence="20">
    <location>
        <position position="591"/>
    </location>
</feature>
<dbReference type="FunFam" id="3.40.190.10:FF:000024">
    <property type="entry name" value="Glutamate receptor, ionotropic, delta 1"/>
    <property type="match status" value="1"/>
</dbReference>
<dbReference type="PRINTS" id="PR00177">
    <property type="entry name" value="NMDARECEPTOR"/>
</dbReference>
<evidence type="ECO:0000256" key="12">
    <source>
        <dbReference type="ARBA" id="ARBA00023286"/>
    </source>
</evidence>
<dbReference type="EMBL" id="AYCK01002936">
    <property type="status" value="NOT_ANNOTATED_CDS"/>
    <property type="molecule type" value="Genomic_DNA"/>
</dbReference>
<evidence type="ECO:0000256" key="3">
    <source>
        <dbReference type="ARBA" id="ARBA00022692"/>
    </source>
</evidence>
<dbReference type="InterPro" id="IPR015683">
    <property type="entry name" value="Ionotropic_Glu_rcpt"/>
</dbReference>
<evidence type="ECO:0000256" key="11">
    <source>
        <dbReference type="ARBA" id="ARBA00023257"/>
    </source>
</evidence>
<reference evidence="26" key="2">
    <citation type="submission" date="2025-08" db="UniProtKB">
        <authorList>
            <consortium name="Ensembl"/>
        </authorList>
    </citation>
    <scope>IDENTIFICATION</scope>
</reference>
<feature type="binding site" evidence="19">
    <location>
        <position position="450"/>
    </location>
    <ligand>
        <name>L-glutamate</name>
        <dbReference type="ChEBI" id="CHEBI:29985"/>
    </ligand>
</feature>
<evidence type="ECO:0000256" key="19">
    <source>
        <dbReference type="PIRSR" id="PIRSR601508-1"/>
    </source>
</evidence>
<feature type="site" description="Interaction with the cone snail toxin Con-ikot-ikot" evidence="20">
    <location>
        <position position="618"/>
    </location>
</feature>
<dbReference type="Ensembl" id="ENSPFOT00000031487.1">
    <property type="protein sequence ID" value="ENSPFOP00000026876.1"/>
    <property type="gene ID" value="ENSPFOG00000019080.2"/>
</dbReference>
<evidence type="ECO:0000256" key="23">
    <source>
        <dbReference type="SAM" id="MobiDB-lite"/>
    </source>
</evidence>
<evidence type="ECO:0000256" key="4">
    <source>
        <dbReference type="ARBA" id="ARBA00022729"/>
    </source>
</evidence>